<keyword evidence="3" id="KW-0233">DNA recombination</keyword>
<comment type="caution">
    <text evidence="5">The sequence shown here is derived from an EMBL/GenBank/DDBJ whole genome shotgun (WGS) entry which is preliminary data.</text>
</comment>
<evidence type="ECO:0000313" key="5">
    <source>
        <dbReference type="EMBL" id="MQS44611.1"/>
    </source>
</evidence>
<dbReference type="Proteomes" id="UP000436655">
    <property type="component" value="Unassembled WGS sequence"/>
</dbReference>
<dbReference type="InterPro" id="IPR013762">
    <property type="entry name" value="Integrase-like_cat_sf"/>
</dbReference>
<dbReference type="InterPro" id="IPR010998">
    <property type="entry name" value="Integrase_recombinase_N"/>
</dbReference>
<dbReference type="PROSITE" id="PS51898">
    <property type="entry name" value="TYR_RECOMBINASE"/>
    <property type="match status" value="1"/>
</dbReference>
<dbReference type="InterPro" id="IPR050090">
    <property type="entry name" value="Tyrosine_recombinase_XerCD"/>
</dbReference>
<feature type="domain" description="Tyr recombinase" evidence="4">
    <location>
        <begin position="179"/>
        <end position="375"/>
    </location>
</feature>
<dbReference type="Gene3D" id="1.10.443.10">
    <property type="entry name" value="Intergrase catalytic core"/>
    <property type="match status" value="1"/>
</dbReference>
<evidence type="ECO:0000259" key="4">
    <source>
        <dbReference type="PROSITE" id="PS51898"/>
    </source>
</evidence>
<gene>
    <name evidence="5" type="ORF">FHL03_03825</name>
</gene>
<keyword evidence="2" id="KW-0238">DNA-binding</keyword>
<dbReference type="Gene3D" id="1.10.150.130">
    <property type="match status" value="1"/>
</dbReference>
<evidence type="ECO:0000256" key="3">
    <source>
        <dbReference type="ARBA" id="ARBA00023172"/>
    </source>
</evidence>
<dbReference type="PANTHER" id="PTHR30349">
    <property type="entry name" value="PHAGE INTEGRASE-RELATED"/>
    <property type="match status" value="1"/>
</dbReference>
<accession>A0ABW9P619</accession>
<dbReference type="CDD" id="cd01189">
    <property type="entry name" value="INT_ICEBs1_C_like"/>
    <property type="match status" value="1"/>
</dbReference>
<name>A0ABW9P619_9LACO</name>
<keyword evidence="6" id="KW-1185">Reference proteome</keyword>
<protein>
    <submittedName>
        <fullName evidence="5">Site-specific integrase</fullName>
    </submittedName>
</protein>
<evidence type="ECO:0000313" key="6">
    <source>
        <dbReference type="Proteomes" id="UP000436655"/>
    </source>
</evidence>
<evidence type="ECO:0000256" key="1">
    <source>
        <dbReference type="ARBA" id="ARBA00008857"/>
    </source>
</evidence>
<proteinExistence type="inferred from homology"/>
<dbReference type="PANTHER" id="PTHR30349:SF64">
    <property type="entry name" value="PROPHAGE INTEGRASE INTD-RELATED"/>
    <property type="match status" value="1"/>
</dbReference>
<dbReference type="InterPro" id="IPR002104">
    <property type="entry name" value="Integrase_catalytic"/>
</dbReference>
<reference evidence="5 6" key="1">
    <citation type="journal article" date="2019" name="Syst. Appl. Microbiol.">
        <title>Polyphasic characterization of two novel Lactobacillus spp. isolated from blown salami packages: Description of Lactobacillus halodurans sp. nov. and Lactobacillus salsicarnum sp. nov.</title>
        <authorList>
            <person name="Schuster J.A."/>
            <person name="Klingl A."/>
            <person name="Vogel R.F."/>
            <person name="Ehrmann M.A."/>
        </authorList>
    </citation>
    <scope>NUCLEOTIDE SEQUENCE [LARGE SCALE GENOMIC DNA]</scope>
    <source>
        <strain evidence="5 6">TMW 1.2098</strain>
    </source>
</reference>
<organism evidence="5 6">
    <name type="scientific">Companilactobacillus mishanensis</name>
    <dbReference type="NCBI Taxonomy" id="2486008"/>
    <lineage>
        <taxon>Bacteria</taxon>
        <taxon>Bacillati</taxon>
        <taxon>Bacillota</taxon>
        <taxon>Bacilli</taxon>
        <taxon>Lactobacillales</taxon>
        <taxon>Lactobacillaceae</taxon>
        <taxon>Companilactobacillus</taxon>
    </lineage>
</organism>
<dbReference type="InterPro" id="IPR011010">
    <property type="entry name" value="DNA_brk_join_enz"/>
</dbReference>
<dbReference type="EMBL" id="VDFN01000002">
    <property type="protein sequence ID" value="MQS44611.1"/>
    <property type="molecule type" value="Genomic_DNA"/>
</dbReference>
<dbReference type="SUPFAM" id="SSF56349">
    <property type="entry name" value="DNA breaking-rejoining enzymes"/>
    <property type="match status" value="1"/>
</dbReference>
<evidence type="ECO:0000256" key="2">
    <source>
        <dbReference type="ARBA" id="ARBA00023125"/>
    </source>
</evidence>
<comment type="similarity">
    <text evidence="1">Belongs to the 'phage' integrase family.</text>
</comment>
<sequence>MNQLKTKYRGVYKDSNGKFFYQVYLGMNENGKKLQIKSRKDQAGNYFHSAKEANLELIRVQRDFQLNSPKYTNKISYTEFVKKKYLPAYKINVENSTYLMKSNAFKIILNRFKLFELTQISVRDAESFRLWLLEDAGYSRDYAALVYGAFRKSLNYAVKLGYLTKNESMKTEAISKSKAHVKYWTKKQFENVITNIYIDDYFENMCFVILWTYYMTGIRVSEGLALRWSDIDFSNKKMDISHSLRRKSKGDFDIIPYTKTASGIRKISLDGDTLRILSNWKKRQQAHGLNQFIFSVTDRPIYRSTVLRIIQRYAKLAGVPLIQAKGLRHSHVSYLINEFNADVLVVSKRLGHSSPEITLKYYAHLWGVNDENIAKQLTGNINIQFSSTKKIKFNGNQSMNLSAKILPK</sequence>
<dbReference type="Pfam" id="PF00589">
    <property type="entry name" value="Phage_integrase"/>
    <property type="match status" value="1"/>
</dbReference>